<dbReference type="GeneTree" id="ENSGT01130000278332"/>
<evidence type="ECO:0000256" key="3">
    <source>
        <dbReference type="ARBA" id="ARBA00022703"/>
    </source>
</evidence>
<dbReference type="PROSITE" id="PS50062">
    <property type="entry name" value="BCL2_FAMILY"/>
    <property type="match status" value="1"/>
</dbReference>
<dbReference type="PANTHER" id="PTHR11256">
    <property type="entry name" value="BCL-2 RELATED"/>
    <property type="match status" value="1"/>
</dbReference>
<dbReference type="GO" id="GO:0042981">
    <property type="term" value="P:regulation of apoptotic process"/>
    <property type="evidence" value="ECO:0007669"/>
    <property type="project" value="InterPro"/>
</dbReference>
<proteinExistence type="inferred from homology"/>
<comment type="similarity">
    <text evidence="2">Belongs to the Bcl-2 family.</text>
</comment>
<evidence type="ECO:0000313" key="9">
    <source>
        <dbReference type="Ensembl" id="ENSATEP00000021515.1"/>
    </source>
</evidence>
<feature type="transmembrane region" description="Helical" evidence="7">
    <location>
        <begin position="188"/>
        <end position="206"/>
    </location>
</feature>
<evidence type="ECO:0000256" key="1">
    <source>
        <dbReference type="ARBA" id="ARBA00004370"/>
    </source>
</evidence>
<feature type="region of interest" description="Disordered" evidence="6">
    <location>
        <begin position="26"/>
        <end position="50"/>
    </location>
</feature>
<dbReference type="PRINTS" id="PR01862">
    <property type="entry name" value="BCL2FAMILY"/>
</dbReference>
<evidence type="ECO:0000259" key="8">
    <source>
        <dbReference type="PROSITE" id="PS50063"/>
    </source>
</evidence>
<evidence type="ECO:0000313" key="10">
    <source>
        <dbReference type="Proteomes" id="UP000265040"/>
    </source>
</evidence>
<comment type="subcellular location">
    <subcellularLocation>
        <location evidence="1">Membrane</location>
    </subcellularLocation>
</comment>
<dbReference type="Ensembl" id="ENSATET00000021874.3">
    <property type="protein sequence ID" value="ENSATEP00000021515.1"/>
    <property type="gene ID" value="ENSATEG00000014943.3"/>
</dbReference>
<dbReference type="OrthoDB" id="6021377at2759"/>
<dbReference type="CDD" id="cd06845">
    <property type="entry name" value="Bcl-2_like"/>
    <property type="match status" value="1"/>
</dbReference>
<dbReference type="RefSeq" id="XP_026218126.1">
    <property type="nucleotide sequence ID" value="XM_026362341.1"/>
</dbReference>
<keyword evidence="4 7" id="KW-0472">Membrane</keyword>
<dbReference type="InParanoid" id="A0A3Q1IMG1"/>
<dbReference type="Proteomes" id="UP000265040">
    <property type="component" value="Chromosome 2"/>
</dbReference>
<dbReference type="PROSITE" id="PS50063">
    <property type="entry name" value="BH4_2"/>
    <property type="match status" value="1"/>
</dbReference>
<dbReference type="STRING" id="64144.ENSATEP00000021515"/>
<keyword evidence="10" id="KW-1185">Reference proteome</keyword>
<dbReference type="PANTHER" id="PTHR11256:SF50">
    <property type="entry name" value="APOPTOSIS REGULATOR CED-9"/>
    <property type="match status" value="1"/>
</dbReference>
<dbReference type="GO" id="GO:0008630">
    <property type="term" value="P:intrinsic apoptotic signaling pathway in response to DNA damage"/>
    <property type="evidence" value="ECO:0007669"/>
    <property type="project" value="TreeGrafter"/>
</dbReference>
<keyword evidence="7" id="KW-0812">Transmembrane</keyword>
<dbReference type="InterPro" id="IPR002475">
    <property type="entry name" value="Bcl2-like"/>
</dbReference>
<evidence type="ECO:0000256" key="7">
    <source>
        <dbReference type="SAM" id="Phobius"/>
    </source>
</evidence>
<feature type="short sequence motif" description="BH4" evidence="5">
    <location>
        <begin position="7"/>
        <end position="26"/>
    </location>
</feature>
<reference evidence="9" key="2">
    <citation type="submission" date="2025-08" db="UniProtKB">
        <authorList>
            <consortium name="Ensembl"/>
        </authorList>
    </citation>
    <scope>IDENTIFICATION</scope>
</reference>
<dbReference type="GO" id="GO:0097192">
    <property type="term" value="P:extrinsic apoptotic signaling pathway in absence of ligand"/>
    <property type="evidence" value="ECO:0007669"/>
    <property type="project" value="TreeGrafter"/>
</dbReference>
<dbReference type="InterPro" id="IPR036834">
    <property type="entry name" value="Bcl-2-like_sf"/>
</dbReference>
<dbReference type="AlphaFoldDB" id="A0A3Q1IMG1"/>
<evidence type="ECO:0000256" key="5">
    <source>
        <dbReference type="PROSITE-ProRule" id="PRU00025"/>
    </source>
</evidence>
<organism evidence="9 10">
    <name type="scientific">Anabas testudineus</name>
    <name type="common">Climbing perch</name>
    <name type="synonym">Anthias testudineus</name>
    <dbReference type="NCBI Taxonomy" id="64144"/>
    <lineage>
        <taxon>Eukaryota</taxon>
        <taxon>Metazoa</taxon>
        <taxon>Chordata</taxon>
        <taxon>Craniata</taxon>
        <taxon>Vertebrata</taxon>
        <taxon>Euteleostomi</taxon>
        <taxon>Actinopterygii</taxon>
        <taxon>Neopterygii</taxon>
        <taxon>Teleostei</taxon>
        <taxon>Neoteleostei</taxon>
        <taxon>Acanthomorphata</taxon>
        <taxon>Anabantaria</taxon>
        <taxon>Anabantiformes</taxon>
        <taxon>Anabantoidei</taxon>
        <taxon>Anabantidae</taxon>
        <taxon>Anabas</taxon>
    </lineage>
</organism>
<dbReference type="InterPro" id="IPR026298">
    <property type="entry name" value="Bcl-2_fam"/>
</dbReference>
<accession>A0A3Q1IMG1</accession>
<dbReference type="Gene3D" id="1.10.437.10">
    <property type="entry name" value="Blc2-like"/>
    <property type="match status" value="1"/>
</dbReference>
<dbReference type="InterPro" id="IPR020726">
    <property type="entry name" value="Bcl2_BH2_motif_CS"/>
</dbReference>
<dbReference type="PROSITE" id="PS01258">
    <property type="entry name" value="BH2"/>
    <property type="match status" value="1"/>
</dbReference>
<evidence type="ECO:0000256" key="4">
    <source>
        <dbReference type="ARBA" id="ARBA00023136"/>
    </source>
</evidence>
<evidence type="ECO:0000256" key="2">
    <source>
        <dbReference type="ARBA" id="ARBA00009458"/>
    </source>
</evidence>
<dbReference type="GO" id="GO:0005741">
    <property type="term" value="C:mitochondrial outer membrane"/>
    <property type="evidence" value="ECO:0007669"/>
    <property type="project" value="TreeGrafter"/>
</dbReference>
<dbReference type="GO" id="GO:0051400">
    <property type="term" value="F:BH domain binding"/>
    <property type="evidence" value="ECO:0007669"/>
    <property type="project" value="TreeGrafter"/>
</dbReference>
<dbReference type="SMART" id="SM00337">
    <property type="entry name" value="BCL"/>
    <property type="match status" value="1"/>
</dbReference>
<dbReference type="SUPFAM" id="SSF56854">
    <property type="entry name" value="Bcl-2 inhibitors of programmed cell death"/>
    <property type="match status" value="1"/>
</dbReference>
<reference evidence="9" key="3">
    <citation type="submission" date="2025-09" db="UniProtKB">
        <authorList>
            <consortium name="Ensembl"/>
        </authorList>
    </citation>
    <scope>IDENTIFICATION</scope>
</reference>
<sequence>MAAAYTSRDMVEDYLRYQLLSTGVVWRTPPPQPQRARTSREGDATTDHAHTGIRLPLPRVQVALRCACDELERRYYDNLSAQVLLLLQCRNRSGVERRQNLTRVSDELFRDGVNWGRIVTMMALGGVLSSEVARIGRVGQVDDIARWLEDSLESPRLQRWIADNGGWDAFVELYGDSRPPGSFWSMRTMFGLAVLGAAGITLGALFSQK</sequence>
<feature type="domain" description="Apoptosis regulator Bcl-2 family BH4" evidence="8">
    <location>
        <begin position="7"/>
        <end position="26"/>
    </location>
</feature>
<dbReference type="GO" id="GO:0001836">
    <property type="term" value="P:release of cytochrome c from mitochondria"/>
    <property type="evidence" value="ECO:0007669"/>
    <property type="project" value="TreeGrafter"/>
</dbReference>
<dbReference type="GeneID" id="113163585"/>
<feature type="compositionally biased region" description="Basic and acidic residues" evidence="6">
    <location>
        <begin position="38"/>
        <end position="50"/>
    </location>
</feature>
<dbReference type="OMA" id="WSLRTVC"/>
<protein>
    <recommendedName>
        <fullName evidence="8">Apoptosis regulator Bcl-2 family BH4 domain-containing protein</fullName>
    </recommendedName>
</protein>
<dbReference type="Pfam" id="PF00452">
    <property type="entry name" value="Bcl-2"/>
    <property type="match status" value="1"/>
</dbReference>
<dbReference type="InterPro" id="IPR046371">
    <property type="entry name" value="Bcl-2_BH1-3"/>
</dbReference>
<name>A0A3Q1IMG1_ANATE</name>
<keyword evidence="3 5" id="KW-0053">Apoptosis</keyword>
<dbReference type="InterPro" id="IPR003093">
    <property type="entry name" value="Bcl2_BH4"/>
</dbReference>
<reference evidence="9" key="1">
    <citation type="submission" date="2021-04" db="EMBL/GenBank/DDBJ databases">
        <authorList>
            <consortium name="Wellcome Sanger Institute Data Sharing"/>
        </authorList>
    </citation>
    <scope>NUCLEOTIDE SEQUENCE [LARGE SCALE GENOMIC DNA]</scope>
</reference>
<evidence type="ECO:0000256" key="6">
    <source>
        <dbReference type="SAM" id="MobiDB-lite"/>
    </source>
</evidence>
<keyword evidence="7" id="KW-1133">Transmembrane helix</keyword>